<dbReference type="Pfam" id="PF12146">
    <property type="entry name" value="Hydrolase_4"/>
    <property type="match status" value="1"/>
</dbReference>
<name>A0A412PI05_9FIRM</name>
<dbReference type="Gene3D" id="3.40.50.1820">
    <property type="entry name" value="alpha/beta hydrolase"/>
    <property type="match status" value="1"/>
</dbReference>
<dbReference type="PANTHER" id="PTHR22946:SF9">
    <property type="entry name" value="POLYKETIDE TRANSFERASE AF380"/>
    <property type="match status" value="1"/>
</dbReference>
<evidence type="ECO:0000313" key="5">
    <source>
        <dbReference type="Proteomes" id="UP000284731"/>
    </source>
</evidence>
<evidence type="ECO:0000259" key="3">
    <source>
        <dbReference type="Pfam" id="PF12146"/>
    </source>
</evidence>
<proteinExistence type="predicted"/>
<dbReference type="PANTHER" id="PTHR22946">
    <property type="entry name" value="DIENELACTONE HYDROLASE DOMAIN-CONTAINING PROTEIN-RELATED"/>
    <property type="match status" value="1"/>
</dbReference>
<sequence length="313" mass="34898">MKKFYCVLSIVFLLISLAGCKKEDHKQSTQISSQVTMDEKYTEEDVTYQSGGIDVHATVTMPVTKEKVPYVLICHGHGGTRSENGGLDAIAQGLAEKGIASIRMDYPGCGDSKEQFRNNTLTNMIQYTEDAIKYMNDHYAVNKDSIGIFGYSMGGRISLEMLASKKYNFKAVCLLAPAADTEDLKKLFGGAENWELLKKTAQESKDGYTDFTTLYGQKQELSKKWFADLEEKDFATLMQEVKLSYNGPSMMIYAVDDTAVSPSVSKSVANELGSEIIMTPEDGHSYGFYSDKAYVKRIVVENTVDFFEDKLAR</sequence>
<feature type="domain" description="Serine aminopeptidase S33" evidence="3">
    <location>
        <begin position="70"/>
        <end position="275"/>
    </location>
</feature>
<dbReference type="RefSeq" id="WP_118764231.1">
    <property type="nucleotide sequence ID" value="NZ_CABJCF010000001.1"/>
</dbReference>
<feature type="signal peptide" evidence="2">
    <location>
        <begin position="1"/>
        <end position="18"/>
    </location>
</feature>
<keyword evidence="2" id="KW-0732">Signal</keyword>
<dbReference type="AlphaFoldDB" id="A0A412PI05"/>
<evidence type="ECO:0000256" key="2">
    <source>
        <dbReference type="SAM" id="SignalP"/>
    </source>
</evidence>
<dbReference type="Proteomes" id="UP000284731">
    <property type="component" value="Unassembled WGS sequence"/>
</dbReference>
<dbReference type="InterPro" id="IPR022742">
    <property type="entry name" value="Hydrolase_4"/>
</dbReference>
<evidence type="ECO:0000256" key="1">
    <source>
        <dbReference type="ARBA" id="ARBA00022801"/>
    </source>
</evidence>
<dbReference type="InterPro" id="IPR050261">
    <property type="entry name" value="FrsA_esterase"/>
</dbReference>
<protein>
    <submittedName>
        <fullName evidence="4">Alpha/beta fold hydrolase</fullName>
    </submittedName>
</protein>
<accession>A0A412PI05</accession>
<evidence type="ECO:0000313" key="4">
    <source>
        <dbReference type="EMBL" id="RGT57784.1"/>
    </source>
</evidence>
<dbReference type="GO" id="GO:0052689">
    <property type="term" value="F:carboxylic ester hydrolase activity"/>
    <property type="evidence" value="ECO:0007669"/>
    <property type="project" value="UniProtKB-ARBA"/>
</dbReference>
<dbReference type="SUPFAM" id="SSF53474">
    <property type="entry name" value="alpha/beta-Hydrolases"/>
    <property type="match status" value="1"/>
</dbReference>
<feature type="chain" id="PRO_5038449946" evidence="2">
    <location>
        <begin position="19"/>
        <end position="313"/>
    </location>
</feature>
<organism evidence="4 5">
    <name type="scientific">Solobacterium moorei</name>
    <dbReference type="NCBI Taxonomy" id="102148"/>
    <lineage>
        <taxon>Bacteria</taxon>
        <taxon>Bacillati</taxon>
        <taxon>Bacillota</taxon>
        <taxon>Erysipelotrichia</taxon>
        <taxon>Erysipelotrichales</taxon>
        <taxon>Erysipelotrichaceae</taxon>
        <taxon>Solobacterium</taxon>
    </lineage>
</organism>
<gene>
    <name evidence="4" type="ORF">DWX20_01670</name>
</gene>
<reference evidence="4 5" key="1">
    <citation type="submission" date="2018-08" db="EMBL/GenBank/DDBJ databases">
        <title>A genome reference for cultivated species of the human gut microbiota.</title>
        <authorList>
            <person name="Zou Y."/>
            <person name="Xue W."/>
            <person name="Luo G."/>
        </authorList>
    </citation>
    <scope>NUCLEOTIDE SEQUENCE [LARGE SCALE GENOMIC DNA]</scope>
    <source>
        <strain evidence="4 5">AF18-46</strain>
    </source>
</reference>
<dbReference type="EMBL" id="QRWX01000001">
    <property type="protein sequence ID" value="RGT57784.1"/>
    <property type="molecule type" value="Genomic_DNA"/>
</dbReference>
<dbReference type="InterPro" id="IPR029058">
    <property type="entry name" value="AB_hydrolase_fold"/>
</dbReference>
<keyword evidence="1 4" id="KW-0378">Hydrolase</keyword>
<dbReference type="PROSITE" id="PS51257">
    <property type="entry name" value="PROKAR_LIPOPROTEIN"/>
    <property type="match status" value="1"/>
</dbReference>
<comment type="caution">
    <text evidence="4">The sequence shown here is derived from an EMBL/GenBank/DDBJ whole genome shotgun (WGS) entry which is preliminary data.</text>
</comment>